<name>A0A369VTC7_9SPHN</name>
<feature type="transmembrane region" description="Helical" evidence="6">
    <location>
        <begin position="374"/>
        <end position="395"/>
    </location>
</feature>
<reference evidence="7 8" key="1">
    <citation type="submission" date="2018-07" db="EMBL/GenBank/DDBJ databases">
        <title>a novel species of Sphingomonas isolated from the rhizosphere soil of Araceae plant.</title>
        <authorList>
            <person name="Zhiyong W."/>
            <person name="Qinglan Z."/>
            <person name="Zhiwei F."/>
            <person name="Ding X."/>
            <person name="Gejiao W."/>
            <person name="Shixue Z."/>
        </authorList>
    </citation>
    <scope>NUCLEOTIDE SEQUENCE [LARGE SCALE GENOMIC DNA]</scope>
    <source>
        <strain evidence="7 8">WZY 27</strain>
    </source>
</reference>
<feature type="transmembrane region" description="Helical" evidence="6">
    <location>
        <begin position="172"/>
        <end position="194"/>
    </location>
</feature>
<feature type="transmembrane region" description="Helical" evidence="6">
    <location>
        <begin position="348"/>
        <end position="368"/>
    </location>
</feature>
<keyword evidence="5 6" id="KW-0472">Membrane</keyword>
<feature type="transmembrane region" description="Helical" evidence="6">
    <location>
        <begin position="145"/>
        <end position="166"/>
    </location>
</feature>
<dbReference type="SUPFAM" id="SSF103473">
    <property type="entry name" value="MFS general substrate transporter"/>
    <property type="match status" value="1"/>
</dbReference>
<dbReference type="GO" id="GO:0022857">
    <property type="term" value="F:transmembrane transporter activity"/>
    <property type="evidence" value="ECO:0007669"/>
    <property type="project" value="InterPro"/>
</dbReference>
<feature type="transmembrane region" description="Helical" evidence="6">
    <location>
        <begin position="264"/>
        <end position="283"/>
    </location>
</feature>
<dbReference type="EMBL" id="QQNB01000002">
    <property type="protein sequence ID" value="RDE05666.1"/>
    <property type="molecule type" value="Genomic_DNA"/>
</dbReference>
<dbReference type="Pfam" id="PF07690">
    <property type="entry name" value="MFS_1"/>
    <property type="match status" value="1"/>
</dbReference>
<evidence type="ECO:0000256" key="2">
    <source>
        <dbReference type="ARBA" id="ARBA00022475"/>
    </source>
</evidence>
<organism evidence="7 8">
    <name type="scientific">Sphingomonas aracearum</name>
    <dbReference type="NCBI Taxonomy" id="2283317"/>
    <lineage>
        <taxon>Bacteria</taxon>
        <taxon>Pseudomonadati</taxon>
        <taxon>Pseudomonadota</taxon>
        <taxon>Alphaproteobacteria</taxon>
        <taxon>Sphingomonadales</taxon>
        <taxon>Sphingomonadaceae</taxon>
        <taxon>Sphingomonas</taxon>
    </lineage>
</organism>
<accession>A0A369VTC7</accession>
<comment type="caution">
    <text evidence="7">The sequence shown here is derived from an EMBL/GenBank/DDBJ whole genome shotgun (WGS) entry which is preliminary data.</text>
</comment>
<evidence type="ECO:0000256" key="4">
    <source>
        <dbReference type="ARBA" id="ARBA00022989"/>
    </source>
</evidence>
<feature type="transmembrane region" description="Helical" evidence="6">
    <location>
        <begin position="15"/>
        <end position="37"/>
    </location>
</feature>
<dbReference type="OrthoDB" id="9795150at2"/>
<dbReference type="PANTHER" id="PTHR43702">
    <property type="entry name" value="L-FUCOSE-PROTON SYMPORTER"/>
    <property type="match status" value="1"/>
</dbReference>
<dbReference type="InterPro" id="IPR011701">
    <property type="entry name" value="MFS"/>
</dbReference>
<dbReference type="GO" id="GO:0005886">
    <property type="term" value="C:plasma membrane"/>
    <property type="evidence" value="ECO:0007669"/>
    <property type="project" value="UniProtKB-SubCell"/>
</dbReference>
<dbReference type="Proteomes" id="UP000253918">
    <property type="component" value="Unassembled WGS sequence"/>
</dbReference>
<keyword evidence="4 6" id="KW-1133">Transmembrane helix</keyword>
<evidence type="ECO:0000256" key="3">
    <source>
        <dbReference type="ARBA" id="ARBA00022692"/>
    </source>
</evidence>
<dbReference type="PANTHER" id="PTHR43702:SF3">
    <property type="entry name" value="PROTEIN TSGA"/>
    <property type="match status" value="1"/>
</dbReference>
<gene>
    <name evidence="7" type="ORF">DVW87_10650</name>
</gene>
<evidence type="ECO:0000256" key="6">
    <source>
        <dbReference type="SAM" id="Phobius"/>
    </source>
</evidence>
<sequence length="400" mass="40517">MRGGADGQDAVAARLFRLSIGVFFIGGFVASSVGLLVPRVRLTLGLDYAAATQIQLASYSSYLVFALPIAAVVSVWGYMRAHAAGLALMAAACLLLVAGFASRAFPLVLASLLILSAGQTVLQIASNTVSTMVGDPARAAFRLNLLQGFNAVGTVAGPLVGARFIVAEDGGGSLLLPFGGAALLLLVLVGGFFASRGLLNGTASGATHTTRQAWAEALRDRRLLAGAGAIFAYVGAEVTIGALLTDFLMSSHALALSPSAAARLVAVYWGAAMIGRFAGAALMRHVVPPILLSVAAGTAVVLVGLAVGGTGLPAAAALLGVGLFNSVMYPTIYVLALPRRPEQATAGATILCMAVVGGAIVPHVTGLVADRAGLVPALILPGLCYLPVLLFAVTARRHTP</sequence>
<dbReference type="InterPro" id="IPR050375">
    <property type="entry name" value="MFS_TsgA-like"/>
</dbReference>
<feature type="transmembrane region" description="Helical" evidence="6">
    <location>
        <begin position="314"/>
        <end position="336"/>
    </location>
</feature>
<feature type="transmembrane region" description="Helical" evidence="6">
    <location>
        <begin position="290"/>
        <end position="308"/>
    </location>
</feature>
<evidence type="ECO:0000313" key="7">
    <source>
        <dbReference type="EMBL" id="RDE05666.1"/>
    </source>
</evidence>
<proteinExistence type="predicted"/>
<keyword evidence="2" id="KW-1003">Cell membrane</keyword>
<evidence type="ECO:0000256" key="5">
    <source>
        <dbReference type="ARBA" id="ARBA00023136"/>
    </source>
</evidence>
<feature type="transmembrane region" description="Helical" evidence="6">
    <location>
        <begin position="57"/>
        <end position="76"/>
    </location>
</feature>
<dbReference type="InterPro" id="IPR036259">
    <property type="entry name" value="MFS_trans_sf"/>
</dbReference>
<evidence type="ECO:0000313" key="8">
    <source>
        <dbReference type="Proteomes" id="UP000253918"/>
    </source>
</evidence>
<feature type="transmembrane region" description="Helical" evidence="6">
    <location>
        <begin position="223"/>
        <end position="244"/>
    </location>
</feature>
<dbReference type="AlphaFoldDB" id="A0A369VTC7"/>
<keyword evidence="8" id="KW-1185">Reference proteome</keyword>
<dbReference type="RefSeq" id="WP_114687735.1">
    <property type="nucleotide sequence ID" value="NZ_QQNB01000002.1"/>
</dbReference>
<protein>
    <submittedName>
        <fullName evidence="7">MFS transporter</fullName>
    </submittedName>
</protein>
<comment type="subcellular location">
    <subcellularLocation>
        <location evidence="1">Cell inner membrane</location>
        <topology evidence="1">Multi-pass membrane protein</topology>
    </subcellularLocation>
</comment>
<evidence type="ECO:0000256" key="1">
    <source>
        <dbReference type="ARBA" id="ARBA00004429"/>
    </source>
</evidence>
<dbReference type="Gene3D" id="1.20.1250.20">
    <property type="entry name" value="MFS general substrate transporter like domains"/>
    <property type="match status" value="2"/>
</dbReference>
<keyword evidence="3 6" id="KW-0812">Transmembrane</keyword>